<keyword evidence="2" id="KW-0540">Nuclease</keyword>
<dbReference type="InterPro" id="IPR013961">
    <property type="entry name" value="RAI1"/>
</dbReference>
<sequence length="637" mass="74324">MHNPKKKVLLNVQVGSKCMNKKPQLKKIKSKVKEKDSRSEKEIEEEILKKKQQRHIVDENEIHQGNNEYEQAIDQGKYVIYLSNAESQQRKYSIKENRERFSEQQNVIKKNNDSQQVQINKELKQTKLDYYGPRFESVCTGQSTTNVDKYFWPLKQFSYFGVVTLSGINSNIKIGMQIQADSFFDDQSNQTINSPHQTYQSSSQQEFNHNSVSPSIIPIALPSNSSPSKVFIDYIPYSIRKKLKQKQIQDKEEILNEKVEHIVDNERISSPPPQSQQLNQSSSQQEFNHNSVSPSIIPIALPSNSSPSKVFIDYIPYSIRKKLKQKQIQDKEEILNEKVEHIVDNERISSPPPQSQQLNQSSSQQEFNQINNHSNSPFSSSISQMNEQSLQPKCSPSNISHLLSHQTLSDLKIQSDEKLKDYQEIGQGNIQQIGKEENDEQQDIDDIKEENKDILNEKENKLKEFIAQQLENIAPINRSIELKECVNQINMRTGQYSEKFYREKLLNAWTQCYVSGVPHIIYGFSDKNGILRKVQHFDVEQIPEICKDYWNKEIIMNILESVLNEIINLVRKQVLEQRKKIRKYIEQKQLVDIEPIRFSIEINTDGDKIWINEQEQYHEIEINVPIQLEFDELSRLI</sequence>
<dbReference type="InterPro" id="IPR039039">
    <property type="entry name" value="RAI1-like_fam"/>
</dbReference>
<proteinExistence type="inferred from homology"/>
<evidence type="ECO:0000256" key="2">
    <source>
        <dbReference type="RuleBase" id="RU367113"/>
    </source>
</evidence>
<dbReference type="PANTHER" id="PTHR12395">
    <property type="entry name" value="DOM-3 RELATED"/>
    <property type="match status" value="1"/>
</dbReference>
<dbReference type="GO" id="GO:0003723">
    <property type="term" value="F:RNA binding"/>
    <property type="evidence" value="ECO:0007669"/>
    <property type="project" value="UniProtKB-KW"/>
</dbReference>
<feature type="compositionally biased region" description="Low complexity" evidence="4">
    <location>
        <begin position="355"/>
        <end position="386"/>
    </location>
</feature>
<evidence type="ECO:0000256" key="1">
    <source>
        <dbReference type="ARBA" id="ARBA00006562"/>
    </source>
</evidence>
<evidence type="ECO:0000256" key="4">
    <source>
        <dbReference type="SAM" id="MobiDB-lite"/>
    </source>
</evidence>
<comment type="similarity">
    <text evidence="1 2">Belongs to the DXO/Dom3Z family.</text>
</comment>
<comment type="cofactor">
    <cofactor evidence="2">
        <name>a divalent metal cation</name>
        <dbReference type="ChEBI" id="CHEBI:60240"/>
    </cofactor>
</comment>
<dbReference type="GO" id="GO:0110155">
    <property type="term" value="P:NAD-cap decapping"/>
    <property type="evidence" value="ECO:0007669"/>
    <property type="project" value="TreeGrafter"/>
</dbReference>
<feature type="domain" description="RAI1-like" evidence="5">
    <location>
        <begin position="489"/>
        <end position="573"/>
    </location>
</feature>
<dbReference type="GO" id="GO:0005829">
    <property type="term" value="C:cytosol"/>
    <property type="evidence" value="ECO:0007669"/>
    <property type="project" value="TreeGrafter"/>
</dbReference>
<dbReference type="PANTHER" id="PTHR12395:SF9">
    <property type="entry name" value="DECAPPING AND EXORIBONUCLEASE PROTEIN"/>
    <property type="match status" value="1"/>
</dbReference>
<dbReference type="Proteomes" id="UP000324800">
    <property type="component" value="Unassembled WGS sequence"/>
</dbReference>
<keyword evidence="2" id="KW-0694">RNA-binding</keyword>
<dbReference type="Pfam" id="PF08652">
    <property type="entry name" value="RAI1"/>
    <property type="match status" value="1"/>
</dbReference>
<reference evidence="6 7" key="1">
    <citation type="submission" date="2019-03" db="EMBL/GenBank/DDBJ databases">
        <title>Single cell metagenomics reveals metabolic interactions within the superorganism composed of flagellate Streblomastix strix and complex community of Bacteroidetes bacteria on its surface.</title>
        <authorList>
            <person name="Treitli S.C."/>
            <person name="Kolisko M."/>
            <person name="Husnik F."/>
            <person name="Keeling P."/>
            <person name="Hampl V."/>
        </authorList>
    </citation>
    <scope>NUCLEOTIDE SEQUENCE [LARGE SCALE GENOMIC DNA]</scope>
    <source>
        <strain evidence="6">ST1C</strain>
    </source>
</reference>
<feature type="compositionally biased region" description="Polar residues" evidence="4">
    <location>
        <begin position="387"/>
        <end position="398"/>
    </location>
</feature>
<evidence type="ECO:0000313" key="6">
    <source>
        <dbReference type="EMBL" id="KAA6376440.1"/>
    </source>
</evidence>
<evidence type="ECO:0000313" key="7">
    <source>
        <dbReference type="Proteomes" id="UP000324800"/>
    </source>
</evidence>
<feature type="compositionally biased region" description="Low complexity" evidence="4">
    <location>
        <begin position="275"/>
        <end position="285"/>
    </location>
</feature>
<dbReference type="OrthoDB" id="5853397at2759"/>
<accession>A0A5J4V221</accession>
<evidence type="ECO:0000256" key="3">
    <source>
        <dbReference type="SAM" id="Coils"/>
    </source>
</evidence>
<dbReference type="GO" id="GO:0005634">
    <property type="term" value="C:nucleus"/>
    <property type="evidence" value="ECO:0007669"/>
    <property type="project" value="UniProtKB-SubCell"/>
</dbReference>
<organism evidence="6 7">
    <name type="scientific">Streblomastix strix</name>
    <dbReference type="NCBI Taxonomy" id="222440"/>
    <lineage>
        <taxon>Eukaryota</taxon>
        <taxon>Metamonada</taxon>
        <taxon>Preaxostyla</taxon>
        <taxon>Oxymonadida</taxon>
        <taxon>Streblomastigidae</taxon>
        <taxon>Streblomastix</taxon>
    </lineage>
</organism>
<name>A0A5J4V221_9EUKA</name>
<dbReference type="GO" id="GO:0000956">
    <property type="term" value="P:nuclear-transcribed mRNA catabolic process"/>
    <property type="evidence" value="ECO:0007669"/>
    <property type="project" value="TreeGrafter"/>
</dbReference>
<comment type="caution">
    <text evidence="6">The sequence shown here is derived from an EMBL/GenBank/DDBJ whole genome shotgun (WGS) entry which is preliminary data.</text>
</comment>
<feature type="region of interest" description="Disordered" evidence="4">
    <location>
        <begin position="267"/>
        <end position="290"/>
    </location>
</feature>
<dbReference type="AlphaFoldDB" id="A0A5J4V221"/>
<keyword evidence="2" id="KW-0547">Nucleotide-binding</keyword>
<dbReference type="GO" id="GO:0046872">
    <property type="term" value="F:metal ion binding"/>
    <property type="evidence" value="ECO:0007669"/>
    <property type="project" value="UniProtKB-KW"/>
</dbReference>
<dbReference type="EC" id="3.6.1.-" evidence="2"/>
<feature type="region of interest" description="Disordered" evidence="4">
    <location>
        <begin position="347"/>
        <end position="398"/>
    </location>
</feature>
<keyword evidence="2" id="KW-0479">Metal-binding</keyword>
<dbReference type="GO" id="GO:0034353">
    <property type="term" value="F:mRNA 5'-diphosphatase activity"/>
    <property type="evidence" value="ECO:0007669"/>
    <property type="project" value="TreeGrafter"/>
</dbReference>
<keyword evidence="3" id="KW-0175">Coiled coil</keyword>
<dbReference type="GO" id="GO:0000166">
    <property type="term" value="F:nucleotide binding"/>
    <property type="evidence" value="ECO:0007669"/>
    <property type="project" value="UniProtKB-KW"/>
</dbReference>
<feature type="coiled-coil region" evidence="3">
    <location>
        <begin position="430"/>
        <end position="468"/>
    </location>
</feature>
<protein>
    <recommendedName>
        <fullName evidence="2">Decapping nuclease</fullName>
        <ecNumber evidence="2">3.6.1.-</ecNumber>
    </recommendedName>
</protein>
<dbReference type="GO" id="GO:0004518">
    <property type="term" value="F:nuclease activity"/>
    <property type="evidence" value="ECO:0007669"/>
    <property type="project" value="UniProtKB-KW"/>
</dbReference>
<evidence type="ECO:0000259" key="5">
    <source>
        <dbReference type="Pfam" id="PF08652"/>
    </source>
</evidence>
<keyword evidence="2" id="KW-0539">Nucleus</keyword>
<dbReference type="EMBL" id="SNRW01010524">
    <property type="protein sequence ID" value="KAA6376440.1"/>
    <property type="molecule type" value="Genomic_DNA"/>
</dbReference>
<keyword evidence="2" id="KW-0378">Hydrolase</keyword>
<comment type="subcellular location">
    <subcellularLocation>
        <location evidence="2">Nucleus</location>
    </subcellularLocation>
</comment>
<gene>
    <name evidence="6" type="ORF">EZS28_028033</name>
</gene>
<comment type="function">
    <text evidence="2">Decapping enzyme for NAD-capped RNAs: specifically hydrolyzes the nicotinamide adenine dinucleotide (NAD) cap from a subset of RNAs by removing the entire NAD moiety from the 5'-end of an NAD-capped RNA.</text>
</comment>